<dbReference type="STRING" id="229921.ADN01_08175"/>
<organism evidence="1 2">
    <name type="scientific">Levilinea saccharolytica</name>
    <dbReference type="NCBI Taxonomy" id="229921"/>
    <lineage>
        <taxon>Bacteria</taxon>
        <taxon>Bacillati</taxon>
        <taxon>Chloroflexota</taxon>
        <taxon>Anaerolineae</taxon>
        <taxon>Anaerolineales</taxon>
        <taxon>Anaerolineaceae</taxon>
        <taxon>Levilinea</taxon>
    </lineage>
</organism>
<dbReference type="RefSeq" id="WP_062418629.1">
    <property type="nucleotide sequence ID" value="NZ_DF967974.1"/>
</dbReference>
<dbReference type="Proteomes" id="UP000050501">
    <property type="component" value="Unassembled WGS sequence"/>
</dbReference>
<gene>
    <name evidence="1" type="ORF">ADN01_08175</name>
</gene>
<proteinExistence type="predicted"/>
<reference evidence="1 2" key="1">
    <citation type="submission" date="2015-07" db="EMBL/GenBank/DDBJ databases">
        <title>Genome sequence of Levilinea saccharolytica DSM 16555.</title>
        <authorList>
            <person name="Hemp J."/>
            <person name="Ward L.M."/>
            <person name="Pace L.A."/>
            <person name="Fischer W.W."/>
        </authorList>
    </citation>
    <scope>NUCLEOTIDE SEQUENCE [LARGE SCALE GENOMIC DNA]</scope>
    <source>
        <strain evidence="1 2">KIBI-1</strain>
    </source>
</reference>
<evidence type="ECO:0000313" key="2">
    <source>
        <dbReference type="Proteomes" id="UP000050501"/>
    </source>
</evidence>
<keyword evidence="2" id="KW-1185">Reference proteome</keyword>
<dbReference type="OrthoDB" id="161113at2"/>
<comment type="caution">
    <text evidence="1">The sequence shown here is derived from an EMBL/GenBank/DDBJ whole genome shotgun (WGS) entry which is preliminary data.</text>
</comment>
<protein>
    <submittedName>
        <fullName evidence="1">Uncharacterized protein</fullName>
    </submittedName>
</protein>
<sequence length="182" mass="20422">MTEAVNPPLYTLAADEKVAPIMLYTHTALVWGEAILKKQIRASTWLRTNAAPDSITLYNARVLITTAPTQTPRPLVYPEIHLAPEQVLACHLVPPEKDPPDYDPTEPNRRMDPVSIVVSTFRMDGLMRLAAISNLNKYFEVTHEIFTPIYDAEIVNTLIPALGAMRVPFVLVRQKSAIFTTR</sequence>
<dbReference type="EMBL" id="LGCM01000031">
    <property type="protein sequence ID" value="KPL83472.1"/>
    <property type="molecule type" value="Genomic_DNA"/>
</dbReference>
<name>A0A0P6XT39_9CHLR</name>
<dbReference type="AlphaFoldDB" id="A0A0P6XT39"/>
<accession>A0A0P6XT39</accession>
<evidence type="ECO:0000313" key="1">
    <source>
        <dbReference type="EMBL" id="KPL83472.1"/>
    </source>
</evidence>